<organism evidence="2 3">
    <name type="scientific">Candidatus Obscuribacter phosphatis</name>
    <dbReference type="NCBI Taxonomy" id="1906157"/>
    <lineage>
        <taxon>Bacteria</taxon>
        <taxon>Bacillati</taxon>
        <taxon>Candidatus Melainabacteria</taxon>
        <taxon>Candidatus Obscuribacterales</taxon>
        <taxon>Candidatus Obscuribacteraceae</taxon>
        <taxon>Candidatus Obscuribacter</taxon>
    </lineage>
</organism>
<accession>A0A8J7TLF9</accession>
<dbReference type="EMBL" id="JAFLCK010000011">
    <property type="protein sequence ID" value="MBN8660579.1"/>
    <property type="molecule type" value="Genomic_DNA"/>
</dbReference>
<feature type="region of interest" description="Disordered" evidence="1">
    <location>
        <begin position="92"/>
        <end position="163"/>
    </location>
</feature>
<name>A0A8J7TLF9_9BACT</name>
<feature type="compositionally biased region" description="Low complexity" evidence="1">
    <location>
        <begin position="102"/>
        <end position="114"/>
    </location>
</feature>
<comment type="caution">
    <text evidence="2">The sequence shown here is derived from an EMBL/GenBank/DDBJ whole genome shotgun (WGS) entry which is preliminary data.</text>
</comment>
<sequence>MMEGESNNPSILTGPEALRLALEALENPNSERAHENFKTIVMAMEARHGENQKEVAGELQKLSKEIEALGQIEAAMEFKQRTTEMMLVLSMERRRKQSQAPSNNRSNLGSNLGSVGAMPNSFQTAAPSSPPVSPNTFQTAPAAAPLPSRRPGDSTSTRLVRHSHSTNSGLFQRLIYLVHTTTSFDNDLFLYTRTMGGKIDWALDSAGKRYRAVSLPQEPVILLVESDTLPRLLPVYAVTDLEKAGHDLAERGMTEKETLITPGGTCRVYKANVGIAIALLLVTDQAQ</sequence>
<evidence type="ECO:0000313" key="2">
    <source>
        <dbReference type="EMBL" id="MBN8660579.1"/>
    </source>
</evidence>
<feature type="compositionally biased region" description="Low complexity" evidence="1">
    <location>
        <begin position="140"/>
        <end position="149"/>
    </location>
</feature>
<protein>
    <submittedName>
        <fullName evidence="2">Uncharacterized protein</fullName>
    </submittedName>
</protein>
<dbReference type="AlphaFoldDB" id="A0A8J7TLF9"/>
<evidence type="ECO:0000256" key="1">
    <source>
        <dbReference type="SAM" id="MobiDB-lite"/>
    </source>
</evidence>
<reference evidence="2" key="1">
    <citation type="submission" date="2021-02" db="EMBL/GenBank/DDBJ databases">
        <title>Genome-Resolved Metagenomics of a Microbial Community Performing Photosynthetic Biological Nutrient Removal.</title>
        <authorList>
            <person name="Mcdaniel E.A."/>
        </authorList>
    </citation>
    <scope>NUCLEOTIDE SEQUENCE</scope>
    <source>
        <strain evidence="2">UWPOB_OBS1</strain>
    </source>
</reference>
<evidence type="ECO:0000313" key="3">
    <source>
        <dbReference type="Proteomes" id="UP000664277"/>
    </source>
</evidence>
<dbReference type="Proteomes" id="UP000664277">
    <property type="component" value="Unassembled WGS sequence"/>
</dbReference>
<proteinExistence type="predicted"/>
<gene>
    <name evidence="2" type="ORF">J0M35_09470</name>
</gene>